<sequence>MANICIFGDSVAHGGSDFEYGGWAVQLGGFYEKNGVDRWNHVYNLGIDGNTTEKITKRFDAEAGVRRVDVCIFATGVQDSKYFITPDQTQTSVDDFKKLIETLVRKAKVFTNHIIFIGIANVDEGKVHPIPWGSTNESYGNENIKKFNDIIKNVCDESNVSFIDMAGLFDVKKDFHDGVHPNTHGHKKMYKRIRDFLIENQFIKLKN</sequence>
<protein>
    <recommendedName>
        <fullName evidence="1">SGNH hydrolase-type esterase domain-containing protein</fullName>
    </recommendedName>
</protein>
<proteinExistence type="predicted"/>
<dbReference type="Pfam" id="PF13472">
    <property type="entry name" value="Lipase_GDSL_2"/>
    <property type="match status" value="1"/>
</dbReference>
<dbReference type="InterPro" id="IPR013830">
    <property type="entry name" value="SGNH_hydro"/>
</dbReference>
<evidence type="ECO:0000313" key="2">
    <source>
        <dbReference type="EMBL" id="VAW11715.1"/>
    </source>
</evidence>
<dbReference type="AlphaFoldDB" id="A0A3B0T079"/>
<dbReference type="InterPro" id="IPR036514">
    <property type="entry name" value="SGNH_hydro_sf"/>
</dbReference>
<feature type="domain" description="SGNH hydrolase-type esterase" evidence="1">
    <location>
        <begin position="6"/>
        <end position="187"/>
    </location>
</feature>
<dbReference type="InterPro" id="IPR051532">
    <property type="entry name" value="Ester_Hydrolysis_Enzymes"/>
</dbReference>
<reference evidence="2" key="1">
    <citation type="submission" date="2018-06" db="EMBL/GenBank/DDBJ databases">
        <authorList>
            <person name="Zhirakovskaya E."/>
        </authorList>
    </citation>
    <scope>NUCLEOTIDE SEQUENCE</scope>
</reference>
<dbReference type="GO" id="GO:0004622">
    <property type="term" value="F:phosphatidylcholine lysophospholipase activity"/>
    <property type="evidence" value="ECO:0007669"/>
    <property type="project" value="TreeGrafter"/>
</dbReference>
<dbReference type="SUPFAM" id="SSF52266">
    <property type="entry name" value="SGNH hydrolase"/>
    <property type="match status" value="1"/>
</dbReference>
<dbReference type="EMBL" id="UOEN01000041">
    <property type="protein sequence ID" value="VAW11715.1"/>
    <property type="molecule type" value="Genomic_DNA"/>
</dbReference>
<dbReference type="Gene3D" id="3.40.50.1110">
    <property type="entry name" value="SGNH hydrolase"/>
    <property type="match status" value="1"/>
</dbReference>
<dbReference type="PANTHER" id="PTHR30383:SF5">
    <property type="entry name" value="SGNH HYDROLASE-TYPE ESTERASE DOMAIN-CONTAINING PROTEIN"/>
    <property type="match status" value="1"/>
</dbReference>
<name>A0A3B0T079_9ZZZZ</name>
<dbReference type="PANTHER" id="PTHR30383">
    <property type="entry name" value="THIOESTERASE 1/PROTEASE 1/LYSOPHOSPHOLIPASE L1"/>
    <property type="match status" value="1"/>
</dbReference>
<accession>A0A3B0T079</accession>
<gene>
    <name evidence="2" type="ORF">MNBD_BACTEROID05-1013</name>
</gene>
<organism evidence="2">
    <name type="scientific">hydrothermal vent metagenome</name>
    <dbReference type="NCBI Taxonomy" id="652676"/>
    <lineage>
        <taxon>unclassified sequences</taxon>
        <taxon>metagenomes</taxon>
        <taxon>ecological metagenomes</taxon>
    </lineage>
</organism>
<evidence type="ECO:0000259" key="1">
    <source>
        <dbReference type="Pfam" id="PF13472"/>
    </source>
</evidence>